<keyword evidence="1" id="KW-0808">Transferase</keyword>
<comment type="caution">
    <text evidence="1">The sequence shown here is derived from an EMBL/GenBank/DDBJ whole genome shotgun (WGS) entry which is preliminary data.</text>
</comment>
<name>A0A3D8VRW9_9BACI</name>
<evidence type="ECO:0000313" key="1">
    <source>
        <dbReference type="EMBL" id="RDY71528.1"/>
    </source>
</evidence>
<accession>A0A3D8VRW9</accession>
<dbReference type="CDD" id="cd02440">
    <property type="entry name" value="AdoMet_MTases"/>
    <property type="match status" value="1"/>
</dbReference>
<proteinExistence type="predicted"/>
<evidence type="ECO:0000313" key="2">
    <source>
        <dbReference type="Proteomes" id="UP000257032"/>
    </source>
</evidence>
<dbReference type="Gene3D" id="1.10.1200.10">
    <property type="entry name" value="ACP-like"/>
    <property type="match status" value="1"/>
</dbReference>
<dbReference type="SUPFAM" id="SSF47336">
    <property type="entry name" value="ACP-like"/>
    <property type="match status" value="1"/>
</dbReference>
<dbReference type="AlphaFoldDB" id="A0A3D8VRW9"/>
<dbReference type="Proteomes" id="UP000257032">
    <property type="component" value="Unassembled WGS sequence"/>
</dbReference>
<dbReference type="RefSeq" id="WP_115893622.1">
    <property type="nucleotide sequence ID" value="NZ_QTLC01000028.1"/>
</dbReference>
<protein>
    <submittedName>
        <fullName evidence="1">Methyltransferase domain-containing protein</fullName>
    </submittedName>
</protein>
<sequence length="403" mass="46297">MIENTIIKIVGEQLNLYAGYISEETRMENICEDVVDIYQIKLAIEDEIEIDLSSIDIHSTSTIGDLIKDIKENYKFTNYKYPLFERKLKKGYRVEGSTENLSDVEKMHYNFAISTVTRGINTINKINPSIDLYNKSCLDVGCAYGGFLVAFKQSGATRAVGIDINNYLLDLCQSLIKDTHIDAEIYKKNILNFDEVGRLGSFDFITCNDVIEHVKEPDIAIRNMATLLKSGGTIYFQIPNRLSVNFIKSDGHFKLPGITILPKEKADLYYNEIFPEGYHDVTYKSLIYYIDHLNRLGLRCDILNPELKNTNKEEILLKIRHDFIRCNESLQNVNVDINQALKDQIILRSNSLFNLFEDQLNDYFVEKDREPQKAEDIATKLILTFGVDFWEITATDVTEANLI</sequence>
<dbReference type="Gene3D" id="3.40.50.150">
    <property type="entry name" value="Vaccinia Virus protein VP39"/>
    <property type="match status" value="1"/>
</dbReference>
<dbReference type="EMBL" id="QTLC01000028">
    <property type="protein sequence ID" value="RDY71528.1"/>
    <property type="molecule type" value="Genomic_DNA"/>
</dbReference>
<dbReference type="PANTHER" id="PTHR43861">
    <property type="entry name" value="TRANS-ACONITATE 2-METHYLTRANSFERASE-RELATED"/>
    <property type="match status" value="1"/>
</dbReference>
<dbReference type="GO" id="GO:0032259">
    <property type="term" value="P:methylation"/>
    <property type="evidence" value="ECO:0007669"/>
    <property type="project" value="UniProtKB-KW"/>
</dbReference>
<dbReference type="InterPro" id="IPR029063">
    <property type="entry name" value="SAM-dependent_MTases_sf"/>
</dbReference>
<gene>
    <name evidence="1" type="ORF">DXT76_05760</name>
</gene>
<keyword evidence="1" id="KW-0489">Methyltransferase</keyword>
<dbReference type="SUPFAM" id="SSF53335">
    <property type="entry name" value="S-adenosyl-L-methionine-dependent methyltransferases"/>
    <property type="match status" value="1"/>
</dbReference>
<organism evidence="1 2">
    <name type="scientific">Halobacillus trueperi</name>
    <dbReference type="NCBI Taxonomy" id="156205"/>
    <lineage>
        <taxon>Bacteria</taxon>
        <taxon>Bacillati</taxon>
        <taxon>Bacillota</taxon>
        <taxon>Bacilli</taxon>
        <taxon>Bacillales</taxon>
        <taxon>Bacillaceae</taxon>
        <taxon>Halobacillus</taxon>
    </lineage>
</organism>
<dbReference type="GO" id="GO:0008168">
    <property type="term" value="F:methyltransferase activity"/>
    <property type="evidence" value="ECO:0007669"/>
    <property type="project" value="UniProtKB-KW"/>
</dbReference>
<dbReference type="InterPro" id="IPR036736">
    <property type="entry name" value="ACP-like_sf"/>
</dbReference>
<dbReference type="Pfam" id="PF13489">
    <property type="entry name" value="Methyltransf_23"/>
    <property type="match status" value="1"/>
</dbReference>
<reference evidence="1 2" key="1">
    <citation type="submission" date="2018-08" db="EMBL/GenBank/DDBJ databases">
        <title>Genome sequence of strict halophilic Halobacillus trueperi SS1 isolated from Lunsu, a salty water body of North West Himalayas.</title>
        <authorList>
            <person name="Gupta S."/>
            <person name="Sharma P."/>
            <person name="Dev K."/>
            <person name="Baumler D."/>
            <person name="Sourirajan A."/>
        </authorList>
    </citation>
    <scope>NUCLEOTIDE SEQUENCE [LARGE SCALE GENOMIC DNA]</scope>
    <source>
        <strain evidence="1 2">SS1</strain>
    </source>
</reference>